<proteinExistence type="predicted"/>
<protein>
    <submittedName>
        <fullName evidence="3">Uncharacterized protein</fullName>
    </submittedName>
</protein>
<feature type="signal peptide" evidence="1">
    <location>
        <begin position="1"/>
        <end position="20"/>
    </location>
</feature>
<evidence type="ECO:0000313" key="2">
    <source>
        <dbReference type="Proteomes" id="UP000095282"/>
    </source>
</evidence>
<evidence type="ECO:0000256" key="1">
    <source>
        <dbReference type="SAM" id="SignalP"/>
    </source>
</evidence>
<organism evidence="2 3">
    <name type="scientific">Caenorhabditis tropicalis</name>
    <dbReference type="NCBI Taxonomy" id="1561998"/>
    <lineage>
        <taxon>Eukaryota</taxon>
        <taxon>Metazoa</taxon>
        <taxon>Ecdysozoa</taxon>
        <taxon>Nematoda</taxon>
        <taxon>Chromadorea</taxon>
        <taxon>Rhabditida</taxon>
        <taxon>Rhabditina</taxon>
        <taxon>Rhabditomorpha</taxon>
        <taxon>Rhabditoidea</taxon>
        <taxon>Rhabditidae</taxon>
        <taxon>Peloderinae</taxon>
        <taxon>Caenorhabditis</taxon>
    </lineage>
</organism>
<dbReference type="WBParaSite" id="Csp11.Scaffold629.g16220.t1">
    <property type="protein sequence ID" value="Csp11.Scaffold629.g16220.t1"/>
    <property type="gene ID" value="Csp11.Scaffold629.g16220"/>
</dbReference>
<sequence>MRILSAFFAVLFTFINPTMIVNVISQMEAFLNMNAQLPQHLRFVAIDLVVHHLKSTDHRIKAYVYGCEARGL</sequence>
<dbReference type="Proteomes" id="UP000095282">
    <property type="component" value="Unplaced"/>
</dbReference>
<dbReference type="eggNOG" id="ENOG502TFW3">
    <property type="taxonomic scope" value="Eukaryota"/>
</dbReference>
<name>A0A1I7U9G5_9PELO</name>
<dbReference type="AlphaFoldDB" id="A0A1I7U9G5"/>
<accession>A0A1I7U9G5</accession>
<keyword evidence="2" id="KW-1185">Reference proteome</keyword>
<keyword evidence="1" id="KW-0732">Signal</keyword>
<reference evidence="3" key="1">
    <citation type="submission" date="2016-11" db="UniProtKB">
        <authorList>
            <consortium name="WormBaseParasite"/>
        </authorList>
    </citation>
    <scope>IDENTIFICATION</scope>
</reference>
<evidence type="ECO:0000313" key="3">
    <source>
        <dbReference type="WBParaSite" id="Csp11.Scaffold629.g16220.t1"/>
    </source>
</evidence>
<feature type="chain" id="PRO_5009308591" evidence="1">
    <location>
        <begin position="21"/>
        <end position="72"/>
    </location>
</feature>